<reference evidence="2" key="1">
    <citation type="submission" date="2020-11" db="EMBL/GenBank/DDBJ databases">
        <authorList>
            <consortium name="DOE Joint Genome Institute"/>
            <person name="Ahrendt S."/>
            <person name="Riley R."/>
            <person name="Andreopoulos W."/>
            <person name="Labutti K."/>
            <person name="Pangilinan J."/>
            <person name="Ruiz-Duenas F.J."/>
            <person name="Barrasa J.M."/>
            <person name="Sanchez-Garcia M."/>
            <person name="Camarero S."/>
            <person name="Miyauchi S."/>
            <person name="Serrano A."/>
            <person name="Linde D."/>
            <person name="Babiker R."/>
            <person name="Drula E."/>
            <person name="Ayuso-Fernandez I."/>
            <person name="Pacheco R."/>
            <person name="Padilla G."/>
            <person name="Ferreira P."/>
            <person name="Barriuso J."/>
            <person name="Kellner H."/>
            <person name="Castanera R."/>
            <person name="Alfaro M."/>
            <person name="Ramirez L."/>
            <person name="Pisabarro A.G."/>
            <person name="Kuo A."/>
            <person name="Tritt A."/>
            <person name="Lipzen A."/>
            <person name="He G."/>
            <person name="Yan M."/>
            <person name="Ng V."/>
            <person name="Cullen D."/>
            <person name="Martin F."/>
            <person name="Rosso M.-N."/>
            <person name="Henrissat B."/>
            <person name="Hibbett D."/>
            <person name="Martinez A.T."/>
            <person name="Grigoriev I.V."/>
        </authorList>
    </citation>
    <scope>NUCLEOTIDE SEQUENCE</scope>
    <source>
        <strain evidence="2">CBS 506.95</strain>
    </source>
</reference>
<proteinExistence type="predicted"/>
<feature type="region of interest" description="Disordered" evidence="1">
    <location>
        <begin position="60"/>
        <end position="108"/>
    </location>
</feature>
<organism evidence="2 3">
    <name type="scientific">Crepidotus variabilis</name>
    <dbReference type="NCBI Taxonomy" id="179855"/>
    <lineage>
        <taxon>Eukaryota</taxon>
        <taxon>Fungi</taxon>
        <taxon>Dikarya</taxon>
        <taxon>Basidiomycota</taxon>
        <taxon>Agaricomycotina</taxon>
        <taxon>Agaricomycetes</taxon>
        <taxon>Agaricomycetidae</taxon>
        <taxon>Agaricales</taxon>
        <taxon>Agaricineae</taxon>
        <taxon>Crepidotaceae</taxon>
        <taxon>Crepidotus</taxon>
    </lineage>
</organism>
<gene>
    <name evidence="2" type="ORF">CPB83DRAFT_833653</name>
</gene>
<sequence length="108" mass="11858">MSSTPRSQSVRGKNKVIIEKLTYETEILHRDLITVNLQYSHLFWAYYHMLATVRLLNLPGAPPGPYPASPPPPGEEPSPSQIPPMPMVPLPFALPVPPPPSPATPNTN</sequence>
<evidence type="ECO:0000256" key="1">
    <source>
        <dbReference type="SAM" id="MobiDB-lite"/>
    </source>
</evidence>
<dbReference type="AlphaFoldDB" id="A0A9P6JSP9"/>
<dbReference type="Proteomes" id="UP000807306">
    <property type="component" value="Unassembled WGS sequence"/>
</dbReference>
<dbReference type="EMBL" id="MU157835">
    <property type="protein sequence ID" value="KAF9531556.1"/>
    <property type="molecule type" value="Genomic_DNA"/>
</dbReference>
<comment type="caution">
    <text evidence="2">The sequence shown here is derived from an EMBL/GenBank/DDBJ whole genome shotgun (WGS) entry which is preliminary data.</text>
</comment>
<name>A0A9P6JSP9_9AGAR</name>
<keyword evidence="3" id="KW-1185">Reference proteome</keyword>
<accession>A0A9P6JSP9</accession>
<evidence type="ECO:0000313" key="2">
    <source>
        <dbReference type="EMBL" id="KAF9531556.1"/>
    </source>
</evidence>
<evidence type="ECO:0000313" key="3">
    <source>
        <dbReference type="Proteomes" id="UP000807306"/>
    </source>
</evidence>
<protein>
    <submittedName>
        <fullName evidence="2">Uncharacterized protein</fullName>
    </submittedName>
</protein>